<dbReference type="OrthoDB" id="9799053at2"/>
<dbReference type="SUPFAM" id="SSF51182">
    <property type="entry name" value="RmlC-like cupins"/>
    <property type="match status" value="1"/>
</dbReference>
<dbReference type="Proteomes" id="UP000241158">
    <property type="component" value="Unassembled WGS sequence"/>
</dbReference>
<dbReference type="Gene3D" id="2.60.120.10">
    <property type="entry name" value="Jelly Rolls"/>
    <property type="match status" value="1"/>
</dbReference>
<gene>
    <name evidence="3" type="ORF">CU100_15575</name>
</gene>
<dbReference type="PANTHER" id="PTHR40943">
    <property type="entry name" value="CYTOPLASMIC PROTEIN-RELATED"/>
    <property type="match status" value="1"/>
</dbReference>
<dbReference type="InterPro" id="IPR011051">
    <property type="entry name" value="RmlC_Cupin_sf"/>
</dbReference>
<comment type="caution">
    <text evidence="3">The sequence shown here is derived from an EMBL/GenBank/DDBJ whole genome shotgun (WGS) entry which is preliminary data.</text>
</comment>
<dbReference type="RefSeq" id="WP_106717508.1">
    <property type="nucleotide sequence ID" value="NZ_JACHXT010000003.1"/>
</dbReference>
<feature type="region of interest" description="Disordered" evidence="1">
    <location>
        <begin position="1"/>
        <end position="22"/>
    </location>
</feature>
<evidence type="ECO:0000259" key="2">
    <source>
        <dbReference type="Pfam" id="PF05899"/>
    </source>
</evidence>
<sequence>MSNLIIFDPENPGTPRQSKALPDRLIDGDPCYKTWEQDNVDNGRIRSGIWEATPGATRSIKGETWEYCSILSGLMELTEDGKEPRRFAAGDTFILRPGFVGTWRTIETVRKLWVIVSP</sequence>
<dbReference type="AlphaFoldDB" id="A0A2P7ARA9"/>
<feature type="domain" description="(S)-ureidoglycine aminohydrolase cupin" evidence="2">
    <location>
        <begin position="43"/>
        <end position="111"/>
    </location>
</feature>
<dbReference type="CDD" id="cd02227">
    <property type="entry name" value="cupin_TM1112-like"/>
    <property type="match status" value="1"/>
</dbReference>
<dbReference type="PANTHER" id="PTHR40943:SF1">
    <property type="entry name" value="CYTOPLASMIC PROTEIN"/>
    <property type="match status" value="1"/>
</dbReference>
<accession>A0A2P7ARA9</accession>
<reference evidence="4" key="1">
    <citation type="submission" date="2017-11" db="EMBL/GenBank/DDBJ databases">
        <authorList>
            <person name="Kuznetsova I."/>
            <person name="Sazanova A."/>
            <person name="Chirak E."/>
            <person name="Safronova V."/>
            <person name="Willems A."/>
        </authorList>
    </citation>
    <scope>NUCLEOTIDE SEQUENCE [LARGE SCALE GENOMIC DNA]</scope>
    <source>
        <strain evidence="4">PEPV15</strain>
    </source>
</reference>
<proteinExistence type="predicted"/>
<name>A0A2P7ARA9_9HYPH</name>
<dbReference type="InterPro" id="IPR014710">
    <property type="entry name" value="RmlC-like_jellyroll"/>
</dbReference>
<organism evidence="3 4">
    <name type="scientific">Phyllobacterium endophyticum</name>
    <dbReference type="NCBI Taxonomy" id="1149773"/>
    <lineage>
        <taxon>Bacteria</taxon>
        <taxon>Pseudomonadati</taxon>
        <taxon>Pseudomonadota</taxon>
        <taxon>Alphaproteobacteria</taxon>
        <taxon>Hyphomicrobiales</taxon>
        <taxon>Phyllobacteriaceae</taxon>
        <taxon>Phyllobacterium</taxon>
    </lineage>
</organism>
<evidence type="ECO:0000313" key="4">
    <source>
        <dbReference type="Proteomes" id="UP000241158"/>
    </source>
</evidence>
<protein>
    <submittedName>
        <fullName evidence="3">Cupin</fullName>
    </submittedName>
</protein>
<evidence type="ECO:0000256" key="1">
    <source>
        <dbReference type="SAM" id="MobiDB-lite"/>
    </source>
</evidence>
<keyword evidence="4" id="KW-1185">Reference proteome</keyword>
<dbReference type="InterPro" id="IPR008579">
    <property type="entry name" value="UGlyAH_Cupin_dom"/>
</dbReference>
<dbReference type="Pfam" id="PF05899">
    <property type="entry name" value="Cupin_3"/>
    <property type="match status" value="1"/>
</dbReference>
<evidence type="ECO:0000313" key="3">
    <source>
        <dbReference type="EMBL" id="PSH56758.1"/>
    </source>
</evidence>
<dbReference type="EMBL" id="PGGN01000003">
    <property type="protein sequence ID" value="PSH56758.1"/>
    <property type="molecule type" value="Genomic_DNA"/>
</dbReference>